<evidence type="ECO:0000256" key="1">
    <source>
        <dbReference type="SAM" id="Phobius"/>
    </source>
</evidence>
<reference evidence="2" key="1">
    <citation type="journal article" date="2020" name="mSystems">
        <title>Genome- and Community-Level Interaction Insights into Carbon Utilization and Element Cycling Functions of Hydrothermarchaeota in Hydrothermal Sediment.</title>
        <authorList>
            <person name="Zhou Z."/>
            <person name="Liu Y."/>
            <person name="Xu W."/>
            <person name="Pan J."/>
            <person name="Luo Z.H."/>
            <person name="Li M."/>
        </authorList>
    </citation>
    <scope>NUCLEOTIDE SEQUENCE [LARGE SCALE GENOMIC DNA]</scope>
    <source>
        <strain evidence="2">SpSt-123</strain>
    </source>
</reference>
<feature type="transmembrane region" description="Helical" evidence="1">
    <location>
        <begin position="7"/>
        <end position="28"/>
    </location>
</feature>
<feature type="transmembrane region" description="Helical" evidence="1">
    <location>
        <begin position="349"/>
        <end position="367"/>
    </location>
</feature>
<dbReference type="AlphaFoldDB" id="A0A7C1I1K9"/>
<feature type="transmembrane region" description="Helical" evidence="1">
    <location>
        <begin position="317"/>
        <end position="337"/>
    </location>
</feature>
<feature type="transmembrane region" description="Helical" evidence="1">
    <location>
        <begin position="34"/>
        <end position="55"/>
    </location>
</feature>
<feature type="transmembrane region" description="Helical" evidence="1">
    <location>
        <begin position="128"/>
        <end position="148"/>
    </location>
</feature>
<feature type="transmembrane region" description="Helical" evidence="1">
    <location>
        <begin position="230"/>
        <end position="252"/>
    </location>
</feature>
<keyword evidence="1" id="KW-1133">Transmembrane helix</keyword>
<keyword evidence="1" id="KW-0472">Membrane</keyword>
<gene>
    <name evidence="2" type="ORF">ENO04_02935</name>
</gene>
<feature type="transmembrane region" description="Helical" evidence="1">
    <location>
        <begin position="258"/>
        <end position="279"/>
    </location>
</feature>
<name>A0A7C1I1K9_9CREN</name>
<accession>A0A7C1I1K9</accession>
<dbReference type="Gene3D" id="1.20.1250.20">
    <property type="entry name" value="MFS general substrate transporter like domains"/>
    <property type="match status" value="1"/>
</dbReference>
<evidence type="ECO:0008006" key="3">
    <source>
        <dbReference type="Google" id="ProtNLM"/>
    </source>
</evidence>
<feature type="transmembrane region" description="Helical" evidence="1">
    <location>
        <begin position="373"/>
        <end position="392"/>
    </location>
</feature>
<keyword evidence="1" id="KW-0812">Transmembrane</keyword>
<protein>
    <recommendedName>
        <fullName evidence="3">MFS transporter</fullName>
    </recommendedName>
</protein>
<evidence type="ECO:0000313" key="2">
    <source>
        <dbReference type="EMBL" id="HDS10564.1"/>
    </source>
</evidence>
<dbReference type="SUPFAM" id="SSF103473">
    <property type="entry name" value="MFS general substrate transporter"/>
    <property type="match status" value="1"/>
</dbReference>
<feature type="transmembrane region" description="Helical" evidence="1">
    <location>
        <begin position="288"/>
        <end position="305"/>
    </location>
</feature>
<dbReference type="EMBL" id="DSDY01000096">
    <property type="protein sequence ID" value="HDS10564.1"/>
    <property type="molecule type" value="Genomic_DNA"/>
</dbReference>
<dbReference type="InterPro" id="IPR036259">
    <property type="entry name" value="MFS_trans_sf"/>
</dbReference>
<feature type="transmembrane region" description="Helical" evidence="1">
    <location>
        <begin position="154"/>
        <end position="177"/>
    </location>
</feature>
<proteinExistence type="predicted"/>
<feature type="transmembrane region" description="Helical" evidence="1">
    <location>
        <begin position="67"/>
        <end position="86"/>
    </location>
</feature>
<sequence>MAFWLRIGVVYNGALSFMDIALFSYYAFVFKCSALELGVISAAWSVVYILANLTLGGLADRGSNKTLAFISMASSILMMIAFSMHTKLWVSIAYMLHALATTSISLALSVSVLELIDSYSWNTANAMLRIGTYASRGLLLIAFSYTLGTKGLSPYMYLSVAMGILTFISLPSIGLAIERKLYRFTRAIDELVHRASSWALFSVSSMNPSAIQLIEKTGRESRNGVSPGRILLAILLVVALGDYVFVVFTSLLATKLAYTSYLIFMGAVAFIIGPLMYLIGKLSMGSRVLVALLVMFRGLFFILFLERVDTPLEGAVFMLVSSTLYAIIELFLYSMYIQETTGYRTNMFFVSRETGSIIGSLLGGYLWRNAQGLYIPLAVIILVATLLSLVGGRKTEL</sequence>
<comment type="caution">
    <text evidence="2">The sequence shown here is derived from an EMBL/GenBank/DDBJ whole genome shotgun (WGS) entry which is preliminary data.</text>
</comment>
<feature type="transmembrane region" description="Helical" evidence="1">
    <location>
        <begin position="92"/>
        <end position="116"/>
    </location>
</feature>
<organism evidence="2">
    <name type="scientific">Fervidicoccus fontis</name>
    <dbReference type="NCBI Taxonomy" id="683846"/>
    <lineage>
        <taxon>Archaea</taxon>
        <taxon>Thermoproteota</taxon>
        <taxon>Thermoprotei</taxon>
        <taxon>Fervidicoccales</taxon>
        <taxon>Fervidicoccaceae</taxon>
        <taxon>Fervidicoccus</taxon>
    </lineage>
</organism>